<evidence type="ECO:0000313" key="2">
    <source>
        <dbReference type="EMBL" id="KIK17212.1"/>
    </source>
</evidence>
<dbReference type="HOGENOM" id="CLU_1928419_0_0_1"/>
<organism evidence="2 3">
    <name type="scientific">Pisolithus microcarpus 441</name>
    <dbReference type="NCBI Taxonomy" id="765257"/>
    <lineage>
        <taxon>Eukaryota</taxon>
        <taxon>Fungi</taxon>
        <taxon>Dikarya</taxon>
        <taxon>Basidiomycota</taxon>
        <taxon>Agaricomycotina</taxon>
        <taxon>Agaricomycetes</taxon>
        <taxon>Agaricomycetidae</taxon>
        <taxon>Boletales</taxon>
        <taxon>Sclerodermatineae</taxon>
        <taxon>Pisolithaceae</taxon>
        <taxon>Pisolithus</taxon>
    </lineage>
</organism>
<keyword evidence="1" id="KW-0472">Membrane</keyword>
<proteinExistence type="predicted"/>
<keyword evidence="1" id="KW-0812">Transmembrane</keyword>
<reference evidence="3" key="2">
    <citation type="submission" date="2015-01" db="EMBL/GenBank/DDBJ databases">
        <title>Evolutionary Origins and Diversification of the Mycorrhizal Mutualists.</title>
        <authorList>
            <consortium name="DOE Joint Genome Institute"/>
            <consortium name="Mycorrhizal Genomics Consortium"/>
            <person name="Kohler A."/>
            <person name="Kuo A."/>
            <person name="Nagy L.G."/>
            <person name="Floudas D."/>
            <person name="Copeland A."/>
            <person name="Barry K.W."/>
            <person name="Cichocki N."/>
            <person name="Veneault-Fourrey C."/>
            <person name="LaButti K."/>
            <person name="Lindquist E.A."/>
            <person name="Lipzen A."/>
            <person name="Lundell T."/>
            <person name="Morin E."/>
            <person name="Murat C."/>
            <person name="Riley R."/>
            <person name="Ohm R."/>
            <person name="Sun H."/>
            <person name="Tunlid A."/>
            <person name="Henrissat B."/>
            <person name="Grigoriev I.V."/>
            <person name="Hibbett D.S."/>
            <person name="Martin F."/>
        </authorList>
    </citation>
    <scope>NUCLEOTIDE SEQUENCE [LARGE SCALE GENOMIC DNA]</scope>
    <source>
        <strain evidence="3">441</strain>
    </source>
</reference>
<protein>
    <submittedName>
        <fullName evidence="2">Uncharacterized protein</fullName>
    </submittedName>
</protein>
<dbReference type="Proteomes" id="UP000054018">
    <property type="component" value="Unassembled WGS sequence"/>
</dbReference>
<sequence>MVCRLSRDGMKMLRWDVQGILLLVTGSVMLVLCERKRRRDSARVRELPESPPSLSLCKSWLVGIAPGCQLIFSTPCQLTAIFGPGNRRQALAHSTEGAAGVDSDTGGGHTITRVLQYHAESTSPSTRSPTV</sequence>
<accession>A0A0C9Z444</accession>
<evidence type="ECO:0000313" key="3">
    <source>
        <dbReference type="Proteomes" id="UP000054018"/>
    </source>
</evidence>
<evidence type="ECO:0000256" key="1">
    <source>
        <dbReference type="SAM" id="Phobius"/>
    </source>
</evidence>
<name>A0A0C9Z444_9AGAM</name>
<dbReference type="EMBL" id="KN833835">
    <property type="protein sequence ID" value="KIK17212.1"/>
    <property type="molecule type" value="Genomic_DNA"/>
</dbReference>
<dbReference type="AlphaFoldDB" id="A0A0C9Z444"/>
<feature type="transmembrane region" description="Helical" evidence="1">
    <location>
        <begin position="12"/>
        <end position="33"/>
    </location>
</feature>
<reference evidence="2 3" key="1">
    <citation type="submission" date="2014-04" db="EMBL/GenBank/DDBJ databases">
        <authorList>
            <consortium name="DOE Joint Genome Institute"/>
            <person name="Kuo A."/>
            <person name="Kohler A."/>
            <person name="Costa M.D."/>
            <person name="Nagy L.G."/>
            <person name="Floudas D."/>
            <person name="Copeland A."/>
            <person name="Barry K.W."/>
            <person name="Cichocki N."/>
            <person name="Veneault-Fourrey C."/>
            <person name="LaButti K."/>
            <person name="Lindquist E.A."/>
            <person name="Lipzen A."/>
            <person name="Lundell T."/>
            <person name="Morin E."/>
            <person name="Murat C."/>
            <person name="Sun H."/>
            <person name="Tunlid A."/>
            <person name="Henrissat B."/>
            <person name="Grigoriev I.V."/>
            <person name="Hibbett D.S."/>
            <person name="Martin F."/>
            <person name="Nordberg H.P."/>
            <person name="Cantor M.N."/>
            <person name="Hua S.X."/>
        </authorList>
    </citation>
    <scope>NUCLEOTIDE SEQUENCE [LARGE SCALE GENOMIC DNA]</scope>
    <source>
        <strain evidence="2 3">441</strain>
    </source>
</reference>
<keyword evidence="1" id="KW-1133">Transmembrane helix</keyword>
<keyword evidence="3" id="KW-1185">Reference proteome</keyword>
<gene>
    <name evidence="2" type="ORF">PISMIDRAFT_685462</name>
</gene>